<dbReference type="NCBIfam" id="NF010568">
    <property type="entry name" value="PRK13961.1"/>
    <property type="match status" value="1"/>
</dbReference>
<keyword evidence="5 8" id="KW-0658">Purine biosynthesis</keyword>
<reference evidence="10 11" key="1">
    <citation type="journal article" date="2018" name="ISME J.">
        <title>A methanotrophic archaeon couples anaerobic oxidation of methane to Fe(III) reduction.</title>
        <authorList>
            <person name="Cai C."/>
            <person name="Leu A.O."/>
            <person name="Xie G.J."/>
            <person name="Guo J."/>
            <person name="Feng Y."/>
            <person name="Zhao J.X."/>
            <person name="Tyson G.W."/>
            <person name="Yuan Z."/>
            <person name="Hu S."/>
        </authorList>
    </citation>
    <scope>NUCLEOTIDE SEQUENCE [LARGE SCALE GENOMIC DNA]</scope>
    <source>
        <strain evidence="10">FeB_12</strain>
    </source>
</reference>
<dbReference type="UniPathway" id="UPA00074">
    <property type="reaction ID" value="UER00131"/>
</dbReference>
<dbReference type="PANTHER" id="PTHR43700:SF1">
    <property type="entry name" value="PHOSPHORIBOSYLAMINOIMIDAZOLE-SUCCINOCARBOXAMIDE SYNTHASE"/>
    <property type="match status" value="1"/>
</dbReference>
<evidence type="ECO:0000256" key="7">
    <source>
        <dbReference type="ARBA" id="ARBA00048475"/>
    </source>
</evidence>
<dbReference type="AlphaFoldDB" id="A0A855X721"/>
<dbReference type="EMBL" id="PQAP01000060">
    <property type="protein sequence ID" value="PWB73260.1"/>
    <property type="molecule type" value="Genomic_DNA"/>
</dbReference>
<evidence type="ECO:0000256" key="3">
    <source>
        <dbReference type="ARBA" id="ARBA00022598"/>
    </source>
</evidence>
<dbReference type="InterPro" id="IPR028923">
    <property type="entry name" value="SAICAR_synt/ADE2_N"/>
</dbReference>
<dbReference type="SUPFAM" id="SSF56104">
    <property type="entry name" value="SAICAR synthase-like"/>
    <property type="match status" value="1"/>
</dbReference>
<dbReference type="Pfam" id="PF01259">
    <property type="entry name" value="SAICAR_synt"/>
    <property type="match status" value="1"/>
</dbReference>
<comment type="catalytic activity">
    <reaction evidence="7 8">
        <text>5-amino-1-(5-phospho-D-ribosyl)imidazole-4-carboxylate + L-aspartate + ATP = (2S)-2-[5-amino-1-(5-phospho-beta-D-ribosyl)imidazole-4-carboxamido]succinate + ADP + phosphate + 2 H(+)</text>
        <dbReference type="Rhea" id="RHEA:22628"/>
        <dbReference type="ChEBI" id="CHEBI:15378"/>
        <dbReference type="ChEBI" id="CHEBI:29991"/>
        <dbReference type="ChEBI" id="CHEBI:30616"/>
        <dbReference type="ChEBI" id="CHEBI:43474"/>
        <dbReference type="ChEBI" id="CHEBI:58443"/>
        <dbReference type="ChEBI" id="CHEBI:77657"/>
        <dbReference type="ChEBI" id="CHEBI:456216"/>
        <dbReference type="EC" id="6.3.2.6"/>
    </reaction>
</comment>
<dbReference type="GO" id="GO:0005524">
    <property type="term" value="F:ATP binding"/>
    <property type="evidence" value="ECO:0007669"/>
    <property type="project" value="UniProtKB-KW"/>
</dbReference>
<dbReference type="Proteomes" id="UP000250918">
    <property type="component" value="Unassembled WGS sequence"/>
</dbReference>
<evidence type="ECO:0000313" key="11">
    <source>
        <dbReference type="Proteomes" id="UP000250918"/>
    </source>
</evidence>
<keyword evidence="4 8" id="KW-0547">Nucleotide-binding</keyword>
<comment type="pathway">
    <text evidence="1 8">Purine metabolism; IMP biosynthesis via de novo pathway; 5-amino-1-(5-phospho-D-ribosyl)imidazole-4-carboxamide from 5-amino-1-(5-phospho-D-ribosyl)imidazole-4-carboxylate: step 1/2.</text>
</comment>
<evidence type="ECO:0000256" key="4">
    <source>
        <dbReference type="ARBA" id="ARBA00022741"/>
    </source>
</evidence>
<comment type="caution">
    <text evidence="10">The sequence shown here is derived from an EMBL/GenBank/DDBJ whole genome shotgun (WGS) entry which is preliminary data.</text>
</comment>
<dbReference type="EC" id="6.3.2.6" evidence="8"/>
<name>A0A855X721_9BACT</name>
<evidence type="ECO:0000256" key="5">
    <source>
        <dbReference type="ARBA" id="ARBA00022755"/>
    </source>
</evidence>
<proteinExistence type="inferred from homology"/>
<gene>
    <name evidence="8" type="primary">purC</name>
    <name evidence="10" type="ORF">C3F09_05425</name>
</gene>
<dbReference type="InterPro" id="IPR001636">
    <property type="entry name" value="SAICAR_synth"/>
</dbReference>
<dbReference type="CDD" id="cd01414">
    <property type="entry name" value="SAICAR_synt_Sc"/>
    <property type="match status" value="1"/>
</dbReference>
<comment type="similarity">
    <text evidence="2 8">Belongs to the SAICAR synthetase family.</text>
</comment>
<evidence type="ECO:0000256" key="1">
    <source>
        <dbReference type="ARBA" id="ARBA00004672"/>
    </source>
</evidence>
<dbReference type="GO" id="GO:0006189">
    <property type="term" value="P:'de novo' IMP biosynthetic process"/>
    <property type="evidence" value="ECO:0007669"/>
    <property type="project" value="UniProtKB-UniRule"/>
</dbReference>
<dbReference type="GO" id="GO:0005737">
    <property type="term" value="C:cytoplasm"/>
    <property type="evidence" value="ECO:0007669"/>
    <property type="project" value="TreeGrafter"/>
</dbReference>
<dbReference type="GO" id="GO:0004639">
    <property type="term" value="F:phosphoribosylaminoimidazolesuccinocarboxamide synthase activity"/>
    <property type="evidence" value="ECO:0007669"/>
    <property type="project" value="UniProtKB-UniRule"/>
</dbReference>
<evidence type="ECO:0000313" key="10">
    <source>
        <dbReference type="EMBL" id="PWB73260.1"/>
    </source>
</evidence>
<dbReference type="HAMAP" id="MF_00137">
    <property type="entry name" value="SAICAR_synth"/>
    <property type="match status" value="1"/>
</dbReference>
<evidence type="ECO:0000256" key="2">
    <source>
        <dbReference type="ARBA" id="ARBA00010190"/>
    </source>
</evidence>
<sequence length="299" mass="33471">MENVVLTTDIKEYPLLRRGKVRDVYDLGDTLLFVASDRLSVFDVVMPNGIPGKGRVLTQTSLFWFDFLKDVVANHFVTASVDEYPHPLRKYRAELEGRSMIVVKAERVDAECIVRGYISGSMWKELVAARKVGSNTVHGFTFPADLQESGKLAEPLFTPSSKNDVGHDENISYDQLVKLVGKEIAQLCRDKSLAVYEKAADYALTKGIIIADTKFEFGFKDGKFILIDEVLSPDSSRFWPVDKYTVGQAQPSFDKQPIRDYLESTGWNKKPPAPNLPAEVISAAAVRYREAQKLLTGRG</sequence>
<dbReference type="NCBIfam" id="TIGR00081">
    <property type="entry name" value="purC"/>
    <property type="match status" value="1"/>
</dbReference>
<dbReference type="InterPro" id="IPR018236">
    <property type="entry name" value="SAICAR_synthetase_CS"/>
</dbReference>
<dbReference type="PANTHER" id="PTHR43700">
    <property type="entry name" value="PHOSPHORIBOSYLAMINOIMIDAZOLE-SUCCINOCARBOXAMIDE SYNTHASE"/>
    <property type="match status" value="1"/>
</dbReference>
<evidence type="ECO:0000256" key="8">
    <source>
        <dbReference type="HAMAP-Rule" id="MF_00137"/>
    </source>
</evidence>
<dbReference type="Gene3D" id="3.30.200.20">
    <property type="entry name" value="Phosphorylase Kinase, domain 1"/>
    <property type="match status" value="1"/>
</dbReference>
<accession>A0A855X721</accession>
<protein>
    <recommendedName>
        <fullName evidence="8">Phosphoribosylaminoimidazole-succinocarboxamide synthase</fullName>
        <ecNumber evidence="8">6.3.2.6</ecNumber>
    </recommendedName>
    <alternativeName>
        <fullName evidence="8">SAICAR synthetase</fullName>
    </alternativeName>
</protein>
<evidence type="ECO:0000256" key="6">
    <source>
        <dbReference type="ARBA" id="ARBA00022840"/>
    </source>
</evidence>
<feature type="domain" description="SAICAR synthetase/ADE2 N-terminal" evidence="9">
    <location>
        <begin position="16"/>
        <end position="272"/>
    </location>
</feature>
<evidence type="ECO:0000259" key="9">
    <source>
        <dbReference type="Pfam" id="PF01259"/>
    </source>
</evidence>
<dbReference type="Gene3D" id="3.30.470.20">
    <property type="entry name" value="ATP-grasp fold, B domain"/>
    <property type="match status" value="1"/>
</dbReference>
<keyword evidence="6 8" id="KW-0067">ATP-binding</keyword>
<organism evidence="10 11">
    <name type="scientific">candidate division GN15 bacterium</name>
    <dbReference type="NCBI Taxonomy" id="2072418"/>
    <lineage>
        <taxon>Bacteria</taxon>
        <taxon>candidate division GN15</taxon>
    </lineage>
</organism>
<keyword evidence="3 8" id="KW-0436">Ligase</keyword>
<dbReference type="PROSITE" id="PS01058">
    <property type="entry name" value="SAICAR_SYNTHETASE_2"/>
    <property type="match status" value="1"/>
</dbReference>